<evidence type="ECO:0000313" key="2">
    <source>
        <dbReference type="EMBL" id="TWU42089.1"/>
    </source>
</evidence>
<gene>
    <name evidence="2" type="ORF">Poly41_03850</name>
</gene>
<dbReference type="PANTHER" id="PTHR30093:SF2">
    <property type="entry name" value="TYPE II SECRETION SYSTEM PROTEIN H"/>
    <property type="match status" value="1"/>
</dbReference>
<dbReference type="PROSITE" id="PS00409">
    <property type="entry name" value="PROKAR_NTER_METHYL"/>
    <property type="match status" value="1"/>
</dbReference>
<sequence>MHSFGFSGGKSMLAIRSATIRFRHFRRRAGFTLVELLVVIAIIGTLVGLLLPAVQAAREAARRMQCQNRLHQIGIGLHNYHAAFNKFPTGVVQPRPLWPRGKEFAWSAFVLPQIEQTSVWEGIDFGVPYDDPKNVDIAASVIDTYICPSTPRSNYLLKGRGVTDYGGIYGERIVSRNDPPSGVMIHDRAIGFRDILDGSSTTIAVSEDAAFPDGQWINGKNLFDQAFQINHAPKFENDMRSFHPQGVNGLFADGSARFLTDSMDLKVLASICTRAGKEVVTEPW</sequence>
<feature type="domain" description="DUF1559" evidence="1">
    <location>
        <begin position="55"/>
        <end position="219"/>
    </location>
</feature>
<comment type="caution">
    <text evidence="2">The sequence shown here is derived from an EMBL/GenBank/DDBJ whole genome shotgun (WGS) entry which is preliminary data.</text>
</comment>
<keyword evidence="3" id="KW-1185">Reference proteome</keyword>
<dbReference type="NCBIfam" id="TIGR02532">
    <property type="entry name" value="IV_pilin_GFxxxE"/>
    <property type="match status" value="1"/>
</dbReference>
<reference evidence="2 3" key="1">
    <citation type="submission" date="2019-02" db="EMBL/GenBank/DDBJ databases">
        <title>Deep-cultivation of Planctomycetes and their phenomic and genomic characterization uncovers novel biology.</title>
        <authorList>
            <person name="Wiegand S."/>
            <person name="Jogler M."/>
            <person name="Boedeker C."/>
            <person name="Pinto D."/>
            <person name="Vollmers J."/>
            <person name="Rivas-Marin E."/>
            <person name="Kohn T."/>
            <person name="Peeters S.H."/>
            <person name="Heuer A."/>
            <person name="Rast P."/>
            <person name="Oberbeckmann S."/>
            <person name="Bunk B."/>
            <person name="Jeske O."/>
            <person name="Meyerdierks A."/>
            <person name="Storesund J.E."/>
            <person name="Kallscheuer N."/>
            <person name="Luecker S."/>
            <person name="Lage O.M."/>
            <person name="Pohl T."/>
            <person name="Merkel B.J."/>
            <person name="Hornburger P."/>
            <person name="Mueller R.-W."/>
            <person name="Bruemmer F."/>
            <person name="Labrenz M."/>
            <person name="Spormann A.M."/>
            <person name="Op Den Camp H."/>
            <person name="Overmann J."/>
            <person name="Amann R."/>
            <person name="Jetten M.S.M."/>
            <person name="Mascher T."/>
            <person name="Medema M.H."/>
            <person name="Devos D.P."/>
            <person name="Kaster A.-K."/>
            <person name="Ovreas L."/>
            <person name="Rohde M."/>
            <person name="Galperin M.Y."/>
            <person name="Jogler C."/>
        </authorList>
    </citation>
    <scope>NUCLEOTIDE SEQUENCE [LARGE SCALE GENOMIC DNA]</scope>
    <source>
        <strain evidence="2 3">Poly41</strain>
    </source>
</reference>
<dbReference type="InterPro" id="IPR045584">
    <property type="entry name" value="Pilin-like"/>
</dbReference>
<dbReference type="InterPro" id="IPR011453">
    <property type="entry name" value="DUF1559"/>
</dbReference>
<accession>A0A5C6E4E2</accession>
<name>A0A5C6E4E2_9BACT</name>
<dbReference type="Pfam" id="PF07963">
    <property type="entry name" value="N_methyl"/>
    <property type="match status" value="1"/>
</dbReference>
<protein>
    <recommendedName>
        <fullName evidence="1">DUF1559 domain-containing protein</fullName>
    </recommendedName>
</protein>
<dbReference type="PANTHER" id="PTHR30093">
    <property type="entry name" value="GENERAL SECRETION PATHWAY PROTEIN G"/>
    <property type="match status" value="1"/>
</dbReference>
<dbReference type="SUPFAM" id="SSF54523">
    <property type="entry name" value="Pili subunits"/>
    <property type="match status" value="1"/>
</dbReference>
<dbReference type="Pfam" id="PF07596">
    <property type="entry name" value="SBP_bac_10"/>
    <property type="match status" value="2"/>
</dbReference>
<dbReference type="Gene3D" id="3.30.700.10">
    <property type="entry name" value="Glycoprotein, Type 4 Pilin"/>
    <property type="match status" value="1"/>
</dbReference>
<dbReference type="EMBL" id="SJPV01000001">
    <property type="protein sequence ID" value="TWU42089.1"/>
    <property type="molecule type" value="Genomic_DNA"/>
</dbReference>
<evidence type="ECO:0000313" key="3">
    <source>
        <dbReference type="Proteomes" id="UP000319143"/>
    </source>
</evidence>
<dbReference type="Proteomes" id="UP000319143">
    <property type="component" value="Unassembled WGS sequence"/>
</dbReference>
<dbReference type="AlphaFoldDB" id="A0A5C6E4E2"/>
<proteinExistence type="predicted"/>
<dbReference type="InterPro" id="IPR027558">
    <property type="entry name" value="Pre_pil_HX9DG_C"/>
</dbReference>
<dbReference type="InterPro" id="IPR012902">
    <property type="entry name" value="N_methyl_site"/>
</dbReference>
<dbReference type="NCBIfam" id="TIGR04294">
    <property type="entry name" value="pre_pil_HX9DG"/>
    <property type="match status" value="1"/>
</dbReference>
<organism evidence="2 3">
    <name type="scientific">Novipirellula artificiosorum</name>
    <dbReference type="NCBI Taxonomy" id="2528016"/>
    <lineage>
        <taxon>Bacteria</taxon>
        <taxon>Pseudomonadati</taxon>
        <taxon>Planctomycetota</taxon>
        <taxon>Planctomycetia</taxon>
        <taxon>Pirellulales</taxon>
        <taxon>Pirellulaceae</taxon>
        <taxon>Novipirellula</taxon>
    </lineage>
</organism>
<evidence type="ECO:0000259" key="1">
    <source>
        <dbReference type="Pfam" id="PF07596"/>
    </source>
</evidence>
<feature type="domain" description="DUF1559" evidence="1">
    <location>
        <begin position="222"/>
        <end position="265"/>
    </location>
</feature>